<keyword evidence="1" id="KW-0812">Transmembrane</keyword>
<keyword evidence="3" id="KW-1185">Reference proteome</keyword>
<sequence>MSKSGHPLRSVLLVTVSTLGILVLAFALYFLLFMLIERVVGRGEYNFVSMLRGGFGILFLLAGVLVERTHFPSWFKAAFLATAVAVFSITMSILLYETPILSMGVIIVAGIIALIYLVLGKKEWVYYYGIILSIAATLFYIR</sequence>
<gene>
    <name evidence="2" type="ORF">J3A84_07100</name>
</gene>
<name>A0A939KKL1_9CLOT</name>
<evidence type="ECO:0000313" key="3">
    <source>
        <dbReference type="Proteomes" id="UP000664218"/>
    </source>
</evidence>
<feature type="transmembrane region" description="Helical" evidence="1">
    <location>
        <begin position="124"/>
        <end position="141"/>
    </location>
</feature>
<keyword evidence="1" id="KW-0472">Membrane</keyword>
<dbReference type="RefSeq" id="WP_207599314.1">
    <property type="nucleotide sequence ID" value="NZ_JAFNJU010000004.1"/>
</dbReference>
<dbReference type="EMBL" id="JAFNJU010000004">
    <property type="protein sequence ID" value="MBO1264795.1"/>
    <property type="molecule type" value="Genomic_DNA"/>
</dbReference>
<reference evidence="2" key="1">
    <citation type="submission" date="2021-03" db="EMBL/GenBank/DDBJ databases">
        <title>Proteiniclasticum marinus sp. nov., isolated from tidal flat sediment.</title>
        <authorList>
            <person name="Namirimu T."/>
            <person name="Yang J.-A."/>
            <person name="Yang S.-H."/>
            <person name="Kim Y.-J."/>
            <person name="Kwon K.K."/>
        </authorList>
    </citation>
    <scope>NUCLEOTIDE SEQUENCE</scope>
    <source>
        <strain evidence="2">SCR006</strain>
    </source>
</reference>
<dbReference type="Proteomes" id="UP000664218">
    <property type="component" value="Unassembled WGS sequence"/>
</dbReference>
<feature type="transmembrane region" description="Helical" evidence="1">
    <location>
        <begin position="47"/>
        <end position="66"/>
    </location>
</feature>
<keyword evidence="1" id="KW-1133">Transmembrane helix</keyword>
<accession>A0A939KKL1</accession>
<protein>
    <submittedName>
        <fullName evidence="2">Uncharacterized protein</fullName>
    </submittedName>
</protein>
<organism evidence="2 3">
    <name type="scientific">Proteiniclasticum aestuarii</name>
    <dbReference type="NCBI Taxonomy" id="2817862"/>
    <lineage>
        <taxon>Bacteria</taxon>
        <taxon>Bacillati</taxon>
        <taxon>Bacillota</taxon>
        <taxon>Clostridia</taxon>
        <taxon>Eubacteriales</taxon>
        <taxon>Clostridiaceae</taxon>
        <taxon>Proteiniclasticum</taxon>
    </lineage>
</organism>
<comment type="caution">
    <text evidence="2">The sequence shown here is derived from an EMBL/GenBank/DDBJ whole genome shotgun (WGS) entry which is preliminary data.</text>
</comment>
<feature type="transmembrane region" description="Helical" evidence="1">
    <location>
        <begin position="100"/>
        <end position="119"/>
    </location>
</feature>
<evidence type="ECO:0000256" key="1">
    <source>
        <dbReference type="SAM" id="Phobius"/>
    </source>
</evidence>
<evidence type="ECO:0000313" key="2">
    <source>
        <dbReference type="EMBL" id="MBO1264795.1"/>
    </source>
</evidence>
<feature type="transmembrane region" description="Helical" evidence="1">
    <location>
        <begin position="73"/>
        <end position="94"/>
    </location>
</feature>
<proteinExistence type="predicted"/>
<feature type="transmembrane region" description="Helical" evidence="1">
    <location>
        <begin position="12"/>
        <end position="35"/>
    </location>
</feature>
<dbReference type="AlphaFoldDB" id="A0A939KKL1"/>